<evidence type="ECO:0000313" key="4">
    <source>
        <dbReference type="EMBL" id="SHK00367.1"/>
    </source>
</evidence>
<protein>
    <submittedName>
        <fullName evidence="4">Caspase domain-containing protein</fullName>
    </submittedName>
</protein>
<dbReference type="Gene3D" id="3.40.50.1460">
    <property type="match status" value="1"/>
</dbReference>
<dbReference type="EMBL" id="LT670844">
    <property type="protein sequence ID" value="SHK00367.1"/>
    <property type="molecule type" value="Genomic_DNA"/>
</dbReference>
<feature type="signal peptide" evidence="2">
    <location>
        <begin position="1"/>
        <end position="28"/>
    </location>
</feature>
<dbReference type="InterPro" id="IPR052039">
    <property type="entry name" value="Caspase-related_regulators"/>
</dbReference>
<accession>A0A1M6NX94</accession>
<feature type="compositionally biased region" description="Basic and acidic residues" evidence="1">
    <location>
        <begin position="415"/>
        <end position="441"/>
    </location>
</feature>
<organism evidence="4 5">
    <name type="scientific">Bradyrhizobium lablabi</name>
    <dbReference type="NCBI Taxonomy" id="722472"/>
    <lineage>
        <taxon>Bacteria</taxon>
        <taxon>Pseudomonadati</taxon>
        <taxon>Pseudomonadota</taxon>
        <taxon>Alphaproteobacteria</taxon>
        <taxon>Hyphomicrobiales</taxon>
        <taxon>Nitrobacteraceae</taxon>
        <taxon>Bradyrhizobium</taxon>
    </lineage>
</organism>
<proteinExistence type="predicted"/>
<dbReference type="AlphaFoldDB" id="A0A1M6NX94"/>
<dbReference type="InterPro" id="IPR029030">
    <property type="entry name" value="Caspase-like_dom_sf"/>
</dbReference>
<dbReference type="GO" id="GO:0004197">
    <property type="term" value="F:cysteine-type endopeptidase activity"/>
    <property type="evidence" value="ECO:0007669"/>
    <property type="project" value="InterPro"/>
</dbReference>
<dbReference type="SUPFAM" id="SSF52129">
    <property type="entry name" value="Caspase-like"/>
    <property type="match status" value="1"/>
</dbReference>
<feature type="domain" description="Caspase family p20" evidence="3">
    <location>
        <begin position="30"/>
        <end position="163"/>
    </location>
</feature>
<dbReference type="InterPro" id="IPR011600">
    <property type="entry name" value="Pept_C14_caspase"/>
</dbReference>
<dbReference type="PANTHER" id="PTHR22576:SF37">
    <property type="entry name" value="MUCOSA-ASSOCIATED LYMPHOID TISSUE LYMPHOMA TRANSLOCATION PROTEIN 1"/>
    <property type="match status" value="1"/>
</dbReference>
<feature type="region of interest" description="Disordered" evidence="1">
    <location>
        <begin position="261"/>
        <end position="288"/>
    </location>
</feature>
<name>A0A1M6NX94_9BRAD</name>
<sequence length="507" mass="53293">MRRSVFRDLLLASTLLLSPLISASHASAAENRLALVIGQSAYRAVPALPNAENDGKRMADLLTNSGFQVTAAPDLSQADMRQAISDFAAKVQASGPDTVAAVFYAGHGLQIDGENYLVPVDVDPKREADIPLQAVRLNDLMNTLGALPTRMRIYMLDACRNNPFPALNGTAGHGLAIVDTKAGSPGSFISFSTSPGAEAEDGNGDDSPYTTALLSVAKQPNVPIEEAFKRVRVAVNQATDGRQVPWESSSLTTDFKFVASDTGTGQGTGQGAAATTKPPSAPAKSADDWRRDLKGKEPKVAYDLVIADDSAPAYEAFTVLFAQSTYTPRVRSLLERRRVMEAWENAVAVNTAAGFETFLATYGSSDLAATARKMEERVRNRSLAANASLLQPTNVALGPTCPCNITPVPTPTLKKKVDKEDTPPPPIKHVDLPIKRVDKPTPKRKQPPEEVVVEQHPSGPPPGAVMEGVGIGLGIGLGMGGGMGGGMGRGGGMGSGGMHPGTTGGRY</sequence>
<feature type="chain" id="PRO_5012500334" evidence="2">
    <location>
        <begin position="29"/>
        <end position="507"/>
    </location>
</feature>
<dbReference type="GO" id="GO:0006508">
    <property type="term" value="P:proteolysis"/>
    <property type="evidence" value="ECO:0007669"/>
    <property type="project" value="InterPro"/>
</dbReference>
<evidence type="ECO:0000256" key="1">
    <source>
        <dbReference type="SAM" id="MobiDB-lite"/>
    </source>
</evidence>
<evidence type="ECO:0000313" key="5">
    <source>
        <dbReference type="Proteomes" id="UP000189935"/>
    </source>
</evidence>
<dbReference type="Proteomes" id="UP000189935">
    <property type="component" value="Chromosome I"/>
</dbReference>
<reference evidence="4 5" key="1">
    <citation type="submission" date="2016-11" db="EMBL/GenBank/DDBJ databases">
        <authorList>
            <person name="Jaros S."/>
            <person name="Januszkiewicz K."/>
            <person name="Wedrychowicz H."/>
        </authorList>
    </citation>
    <scope>NUCLEOTIDE SEQUENCE [LARGE SCALE GENOMIC DNA]</scope>
    <source>
        <strain evidence="4 5">GAS499</strain>
    </source>
</reference>
<dbReference type="PROSITE" id="PS50208">
    <property type="entry name" value="CASPASE_P20"/>
    <property type="match status" value="1"/>
</dbReference>
<dbReference type="PANTHER" id="PTHR22576">
    <property type="entry name" value="MUCOSA ASSOCIATED LYMPHOID TISSUE LYMPHOMA TRANSLOCATION PROTEIN 1/PARACASPASE"/>
    <property type="match status" value="1"/>
</dbReference>
<feature type="region of interest" description="Disordered" evidence="1">
    <location>
        <begin position="409"/>
        <end position="465"/>
    </location>
</feature>
<gene>
    <name evidence="4" type="ORF">SAMN05444159_2152</name>
</gene>
<dbReference type="RefSeq" id="WP_079538123.1">
    <property type="nucleotide sequence ID" value="NZ_LT670844.1"/>
</dbReference>
<dbReference type="OrthoDB" id="9816009at2"/>
<dbReference type="Pfam" id="PF00656">
    <property type="entry name" value="Peptidase_C14"/>
    <property type="match status" value="1"/>
</dbReference>
<feature type="compositionally biased region" description="Low complexity" evidence="1">
    <location>
        <begin position="271"/>
        <end position="284"/>
    </location>
</feature>
<evidence type="ECO:0000256" key="2">
    <source>
        <dbReference type="SAM" id="SignalP"/>
    </source>
</evidence>
<keyword evidence="2" id="KW-0732">Signal</keyword>
<evidence type="ECO:0000259" key="3">
    <source>
        <dbReference type="PROSITE" id="PS50208"/>
    </source>
</evidence>
<dbReference type="InterPro" id="IPR001309">
    <property type="entry name" value="Pept_C14_p20"/>
</dbReference>